<evidence type="ECO:0000259" key="5">
    <source>
        <dbReference type="Pfam" id="PF24883"/>
    </source>
</evidence>
<organism evidence="6 7">
    <name type="scientific">Rhizoctonia solani</name>
    <dbReference type="NCBI Taxonomy" id="456999"/>
    <lineage>
        <taxon>Eukaryota</taxon>
        <taxon>Fungi</taxon>
        <taxon>Dikarya</taxon>
        <taxon>Basidiomycota</taxon>
        <taxon>Agaricomycotina</taxon>
        <taxon>Agaricomycetes</taxon>
        <taxon>Cantharellales</taxon>
        <taxon>Ceratobasidiaceae</taxon>
        <taxon>Rhizoctonia</taxon>
    </lineage>
</organism>
<gene>
    <name evidence="6" type="ORF">RDB_LOCUS144260</name>
</gene>
<evidence type="ECO:0000256" key="4">
    <source>
        <dbReference type="SAM" id="MobiDB-lite"/>
    </source>
</evidence>
<dbReference type="PANTHER" id="PTHR19848:SF8">
    <property type="entry name" value="F-BOX AND WD REPEAT DOMAIN CONTAINING 7"/>
    <property type="match status" value="1"/>
</dbReference>
<dbReference type="InterPro" id="IPR056884">
    <property type="entry name" value="NPHP3-like_N"/>
</dbReference>
<dbReference type="Proteomes" id="UP000663846">
    <property type="component" value="Unassembled WGS sequence"/>
</dbReference>
<accession>A0A8H3B9A9</accession>
<dbReference type="Pfam" id="PF24883">
    <property type="entry name" value="NPHP3_N"/>
    <property type="match status" value="1"/>
</dbReference>
<comment type="caution">
    <text evidence="6">The sequence shown here is derived from an EMBL/GenBank/DDBJ whole genome shotgun (WGS) entry which is preliminary data.</text>
</comment>
<feature type="repeat" description="WD" evidence="3">
    <location>
        <begin position="964"/>
        <end position="1005"/>
    </location>
</feature>
<dbReference type="PROSITE" id="PS50082">
    <property type="entry name" value="WD_REPEATS_2"/>
    <property type="match status" value="7"/>
</dbReference>
<dbReference type="Gene3D" id="3.40.50.300">
    <property type="entry name" value="P-loop containing nucleotide triphosphate hydrolases"/>
    <property type="match status" value="1"/>
</dbReference>
<feature type="repeat" description="WD" evidence="3">
    <location>
        <begin position="1007"/>
        <end position="1048"/>
    </location>
</feature>
<feature type="domain" description="Nephrocystin 3-like N-terminal" evidence="5">
    <location>
        <begin position="230"/>
        <end position="378"/>
    </location>
</feature>
<dbReference type="InterPro" id="IPR020472">
    <property type="entry name" value="WD40_PAC1"/>
</dbReference>
<sequence>MSTSPGNPPTVDIAGDSKRTSKLKDATKAAGSKLKGAFKAMSLTAGLVPQLGSALDDMSEFVGILEDIVDDDEDLGKVFDEFQRRTDALQNHITKIVGVGGNNATSLIVNSINNHMRYVKERRDKGRIRGGDAVKRAQKIEALLKRLHDDIELKTWENIAEQFTETQLARLHPVLEATYNSSYARVIQRGSCTSGTRQDLLTMLQDWARPGDTEPDDPQPQPKVFRVINQNTAKVFWMSGMAGTGKTTIAYSLCEWLEANAQLGASFFCSRTSTMCQDIDKIIPTIAHQLGRFSPAYRSALCKSLHENPDVATRDIQVQFEKLIVNPLEVIKATIPNGVVVIVDALDECADGYGAQTILDLLLIHADDLPIRFFITSRPEPSIREKMLPLAGPLSSVFHLHDIDASIVNDDIKKYLTDALKHLTPCPTNDQILRLANKAGRLFIYASTLVRYISPRGVRVHSKSRLDKILETNMQPLQTEGSQLGGLYKELDQLYRTVLELAFAEALEVQELTIMQGVLQTVVCAKEPLAIETLSVLLGVPEEYISYSLGSLHSVLHVPEEGGCVSTLHASFPDFLLNQSRTGAKHHCNKAQRDEILARSCLEIMKQQLRFNICNLESSFLPDSRVPGLKERISKLPPALFYACRFWGDHLQAICIPRSGYFYDALCDFFSARLLFWMEMLNLNMSIGAGVQTLSQLQPWMQVSHIICYSFWLFTVKQKNNLSPELQVQLRDARVFLLQFGANSCSSSTPHIYISALPLCPRSSSVYKNYSKNMCGLIAQGTESATAEKVVVLREKAMVLSMALSLDGTRMVSGSSNGIVQIWDVYTCTKVGRPLSGHSDSVLSVTISPNGAYVVSGSSDKTIHIWNACDGTPHGKPLEGHTDSVNSVVILPTNPTLLASGSSDKTIRLWDLQSGNVFGLPLIHTDSVNSVAFSSTPTRLVSGSFDGTIRIWDPLSGTLLGRPIIGHSGSVTSVAISLDGTCIVSGSYDLTIRVWDADSGTLIGQPLNGHTAWVKSVAFTPDCARIVSGSFDRTVRVWDVQTGKQIGQPYKGHTGWVFSASFTPEGTYIVSSSSDKTIRFWDTYHDTVIDRCAEEYSKPGTEDALRKGTESDPWDIQRSKKFDLEPPGRPYEPPDLNSLIKADGELVDQISWESLSRPGVVTEEFKPTRLVNDSRRVIMKDNAVFVWLRGSRSYYAKIEPDEGQIQEILSVAFSPDRVRIVVGLDWTLKTAQMWEVSTPMQPEVLSQTWEHGGEMDHPPEAKGHIRGPITLTGDGWLRLLDKPLERAYQLRRETDEFQKKVNVLHREIGELKKEMYHFERTKRFLGDADGSTRRANSSQRAGSLRKRKCSEKYELQRKIIMLQEEMARLPREMEIVDGSPRDADESLDPYSWSLLFWFPRALHRQILLLDPPHLFLAVGDAVFGTSPYNPTLAIGEQWSKCYVR</sequence>
<dbReference type="PROSITE" id="PS50294">
    <property type="entry name" value="WD_REPEATS_REGION"/>
    <property type="match status" value="6"/>
</dbReference>
<feature type="repeat" description="WD" evidence="3">
    <location>
        <begin position="924"/>
        <end position="953"/>
    </location>
</feature>
<feature type="compositionally biased region" description="Basic and acidic residues" evidence="4">
    <location>
        <begin position="15"/>
        <end position="25"/>
    </location>
</feature>
<feature type="repeat" description="WD" evidence="3">
    <location>
        <begin position="835"/>
        <end position="867"/>
    </location>
</feature>
<dbReference type="CDD" id="cd00200">
    <property type="entry name" value="WD40"/>
    <property type="match status" value="1"/>
</dbReference>
<dbReference type="SUPFAM" id="SSF50978">
    <property type="entry name" value="WD40 repeat-like"/>
    <property type="match status" value="1"/>
</dbReference>
<dbReference type="InterPro" id="IPR015943">
    <property type="entry name" value="WD40/YVTN_repeat-like_dom_sf"/>
</dbReference>
<evidence type="ECO:0000256" key="1">
    <source>
        <dbReference type="ARBA" id="ARBA00022574"/>
    </source>
</evidence>
<dbReference type="EMBL" id="CAJMWS010000535">
    <property type="protein sequence ID" value="CAE6450086.1"/>
    <property type="molecule type" value="Genomic_DNA"/>
</dbReference>
<dbReference type="InterPro" id="IPR036322">
    <property type="entry name" value="WD40_repeat_dom_sf"/>
</dbReference>
<feature type="repeat" description="WD" evidence="3">
    <location>
        <begin position="792"/>
        <end position="825"/>
    </location>
</feature>
<feature type="repeat" description="WD" evidence="3">
    <location>
        <begin position="878"/>
        <end position="920"/>
    </location>
</feature>
<keyword evidence="1 3" id="KW-0853">WD repeat</keyword>
<evidence type="ECO:0000313" key="7">
    <source>
        <dbReference type="Proteomes" id="UP000663846"/>
    </source>
</evidence>
<reference evidence="6" key="1">
    <citation type="submission" date="2021-01" db="EMBL/GenBank/DDBJ databases">
        <authorList>
            <person name="Kaushik A."/>
        </authorList>
    </citation>
    <scope>NUCLEOTIDE SEQUENCE</scope>
    <source>
        <strain evidence="6">AG1-1C</strain>
    </source>
</reference>
<evidence type="ECO:0000256" key="2">
    <source>
        <dbReference type="ARBA" id="ARBA00022737"/>
    </source>
</evidence>
<dbReference type="InterPro" id="IPR027417">
    <property type="entry name" value="P-loop_NTPase"/>
</dbReference>
<dbReference type="SMART" id="SM00320">
    <property type="entry name" value="WD40"/>
    <property type="match status" value="8"/>
</dbReference>
<protein>
    <recommendedName>
        <fullName evidence="5">Nephrocystin 3-like N-terminal domain-containing protein</fullName>
    </recommendedName>
</protein>
<keyword evidence="2" id="KW-0677">Repeat</keyword>
<feature type="repeat" description="WD" evidence="3">
    <location>
        <begin position="1050"/>
        <end position="1082"/>
    </location>
</feature>
<name>A0A8H3B9A9_9AGAM</name>
<proteinExistence type="predicted"/>
<dbReference type="Pfam" id="PF00400">
    <property type="entry name" value="WD40"/>
    <property type="match status" value="7"/>
</dbReference>
<evidence type="ECO:0000256" key="3">
    <source>
        <dbReference type="PROSITE-ProRule" id="PRU00221"/>
    </source>
</evidence>
<evidence type="ECO:0000313" key="6">
    <source>
        <dbReference type="EMBL" id="CAE6450086.1"/>
    </source>
</evidence>
<dbReference type="PRINTS" id="PR00320">
    <property type="entry name" value="GPROTEINBRPT"/>
</dbReference>
<dbReference type="SUPFAM" id="SSF52540">
    <property type="entry name" value="P-loop containing nucleoside triphosphate hydrolases"/>
    <property type="match status" value="1"/>
</dbReference>
<dbReference type="Gene3D" id="2.130.10.10">
    <property type="entry name" value="YVTN repeat-like/Quinoprotein amine dehydrogenase"/>
    <property type="match status" value="3"/>
</dbReference>
<feature type="region of interest" description="Disordered" evidence="4">
    <location>
        <begin position="1"/>
        <end position="25"/>
    </location>
</feature>
<dbReference type="PROSITE" id="PS00678">
    <property type="entry name" value="WD_REPEATS_1"/>
    <property type="match status" value="4"/>
</dbReference>
<dbReference type="InterPro" id="IPR001680">
    <property type="entry name" value="WD40_rpt"/>
</dbReference>
<dbReference type="InterPro" id="IPR019775">
    <property type="entry name" value="WD40_repeat_CS"/>
</dbReference>
<feature type="region of interest" description="Disordered" evidence="4">
    <location>
        <begin position="1099"/>
        <end position="1130"/>
    </location>
</feature>
<feature type="compositionally biased region" description="Basic and acidic residues" evidence="4">
    <location>
        <begin position="1099"/>
        <end position="1126"/>
    </location>
</feature>
<dbReference type="PANTHER" id="PTHR19848">
    <property type="entry name" value="WD40 REPEAT PROTEIN"/>
    <property type="match status" value="1"/>
</dbReference>